<evidence type="ECO:0000259" key="2">
    <source>
        <dbReference type="Pfam" id="PF06985"/>
    </source>
</evidence>
<evidence type="ECO:0000313" key="3">
    <source>
        <dbReference type="EMBL" id="KAK3372583.1"/>
    </source>
</evidence>
<name>A0AAE0N750_9PEZI</name>
<proteinExistence type="predicted"/>
<keyword evidence="4" id="KW-1185">Reference proteome</keyword>
<dbReference type="PANTHER" id="PTHR24148:SF81">
    <property type="entry name" value="HETEROKARYON INCOMPATIBILITY DOMAIN-CONTAINING PROTEIN"/>
    <property type="match status" value="1"/>
</dbReference>
<dbReference type="Proteomes" id="UP001285441">
    <property type="component" value="Unassembled WGS sequence"/>
</dbReference>
<evidence type="ECO:0000313" key="4">
    <source>
        <dbReference type="Proteomes" id="UP001285441"/>
    </source>
</evidence>
<dbReference type="InterPro" id="IPR010730">
    <property type="entry name" value="HET"/>
</dbReference>
<reference evidence="3" key="1">
    <citation type="journal article" date="2023" name="Mol. Phylogenet. Evol.">
        <title>Genome-scale phylogeny and comparative genomics of the fungal order Sordariales.</title>
        <authorList>
            <person name="Hensen N."/>
            <person name="Bonometti L."/>
            <person name="Westerberg I."/>
            <person name="Brannstrom I.O."/>
            <person name="Guillou S."/>
            <person name="Cros-Aarteil S."/>
            <person name="Calhoun S."/>
            <person name="Haridas S."/>
            <person name="Kuo A."/>
            <person name="Mondo S."/>
            <person name="Pangilinan J."/>
            <person name="Riley R."/>
            <person name="LaButti K."/>
            <person name="Andreopoulos B."/>
            <person name="Lipzen A."/>
            <person name="Chen C."/>
            <person name="Yan M."/>
            <person name="Daum C."/>
            <person name="Ng V."/>
            <person name="Clum A."/>
            <person name="Steindorff A."/>
            <person name="Ohm R.A."/>
            <person name="Martin F."/>
            <person name="Silar P."/>
            <person name="Natvig D.O."/>
            <person name="Lalanne C."/>
            <person name="Gautier V."/>
            <person name="Ament-Velasquez S.L."/>
            <person name="Kruys A."/>
            <person name="Hutchinson M.I."/>
            <person name="Powell A.J."/>
            <person name="Barry K."/>
            <person name="Miller A.N."/>
            <person name="Grigoriev I.V."/>
            <person name="Debuchy R."/>
            <person name="Gladieux P."/>
            <person name="Hiltunen Thoren M."/>
            <person name="Johannesson H."/>
        </authorList>
    </citation>
    <scope>NUCLEOTIDE SEQUENCE</scope>
    <source>
        <strain evidence="3">CBS 232.78</strain>
    </source>
</reference>
<evidence type="ECO:0000256" key="1">
    <source>
        <dbReference type="SAM" id="MobiDB-lite"/>
    </source>
</evidence>
<comment type="caution">
    <text evidence="3">The sequence shown here is derived from an EMBL/GenBank/DDBJ whole genome shotgun (WGS) entry which is preliminary data.</text>
</comment>
<dbReference type="Pfam" id="PF06985">
    <property type="entry name" value="HET"/>
    <property type="match status" value="1"/>
</dbReference>
<reference evidence="3" key="2">
    <citation type="submission" date="2023-06" db="EMBL/GenBank/DDBJ databases">
        <authorList>
            <consortium name="Lawrence Berkeley National Laboratory"/>
            <person name="Haridas S."/>
            <person name="Hensen N."/>
            <person name="Bonometti L."/>
            <person name="Westerberg I."/>
            <person name="Brannstrom I.O."/>
            <person name="Guillou S."/>
            <person name="Cros-Aarteil S."/>
            <person name="Calhoun S."/>
            <person name="Kuo A."/>
            <person name="Mondo S."/>
            <person name="Pangilinan J."/>
            <person name="Riley R."/>
            <person name="LaButti K."/>
            <person name="Andreopoulos B."/>
            <person name="Lipzen A."/>
            <person name="Chen C."/>
            <person name="Yanf M."/>
            <person name="Daum C."/>
            <person name="Ng V."/>
            <person name="Clum A."/>
            <person name="Steindorff A."/>
            <person name="Ohm R."/>
            <person name="Martin F."/>
            <person name="Silar P."/>
            <person name="Natvig D."/>
            <person name="Lalanne C."/>
            <person name="Gautier V."/>
            <person name="Ament-velasquez S.L."/>
            <person name="Kruys A."/>
            <person name="Hutchinson M.I."/>
            <person name="Powell A.J."/>
            <person name="Barry K."/>
            <person name="Miller A.N."/>
            <person name="Grigoriev I.V."/>
            <person name="Debuchy R."/>
            <person name="Gladieux P."/>
            <person name="Thoren M.H."/>
            <person name="Johannesson H."/>
        </authorList>
    </citation>
    <scope>NUCLEOTIDE SEQUENCE</scope>
    <source>
        <strain evidence="3">CBS 232.78</strain>
    </source>
</reference>
<sequence>MSRWHAISCQVSQVSIQDGVPRCGSCGLTPALGELMATNSTTTSIPPIPADPQPGQLSLWWPPSVPFATPASNTPFNQIAPVPQDRAAADKLTAEESTPENSPARPSIYGQSVRGNELRLLCLPAVDSYDAPLHLHLEVYDFNDCPEYETVSYTWAGEDGDGALRRPVYIGDHWDVLLQTQNCWDMLCFMRPWRGTRMLWVDAICIDQANDVERSSQVANMGKIYSACTSVVVYLGPDIAVPIQHRKHPRRHRLHELESDEVVPHFAQKPSCEVSLAGILKRRYFSRVWVIQELLLSQHMVMRVGDVDFWADAAMSARLSSCLPGWSWTTTTAPWVQFAAQGAGVIDDISALFSMTLHAQATDPRDRIFGLLGILPKDSTQKDRFQPDYSLSCQNVFLGFFAYCILTVGMPQILCHHAFAPILSKLPSWVPDWTLEKSWRDMFTVLVNPDPLKIATHIQSQPYHHPQSQSFVRRLKGPANQLIRDHRPWNLGAYVDRDTGALRINATQYLRLSGKIQHVGQYNTDLRIFAMEMKSQGVGSVGVPREDAFPHVVYLVSKDPLYQVVCPKSELFIVDTGHRLEDMLYLVVNPSGTDGPRAYRLVATCVTVFISDPSIVREELEKSRLHRVYPGVPRQTGLTDKGRSLELAHLQSSLFDMLASGFKFMDLWWMSEWTKMAVQKLFPDVSNRSCRDLLPTYAALWDGSDELEKHYLSCVSPVYKPRLESGYIVLTFSGLNMEPICALYMRDSVMNWPKAYPDDTSGSWEYRIAEYDWTSVSEIDSLPTFEKLVSVASRSGIDMRFPAAELPVALKHERDDHWGVGMTKLMRTLKHVGKGTGESTLSMVTRAPRDEDHFIGCASPGFPVELREDLGIFGSTYMISLV</sequence>
<dbReference type="InterPro" id="IPR052895">
    <property type="entry name" value="HetReg/Transcr_Mod"/>
</dbReference>
<protein>
    <submittedName>
        <fullName evidence="3">Heterokaryon incompatibility protein-domain-containing protein</fullName>
    </submittedName>
</protein>
<feature type="region of interest" description="Disordered" evidence="1">
    <location>
        <begin position="86"/>
        <end position="110"/>
    </location>
</feature>
<organism evidence="3 4">
    <name type="scientific">Podospora didyma</name>
    <dbReference type="NCBI Taxonomy" id="330526"/>
    <lineage>
        <taxon>Eukaryota</taxon>
        <taxon>Fungi</taxon>
        <taxon>Dikarya</taxon>
        <taxon>Ascomycota</taxon>
        <taxon>Pezizomycotina</taxon>
        <taxon>Sordariomycetes</taxon>
        <taxon>Sordariomycetidae</taxon>
        <taxon>Sordariales</taxon>
        <taxon>Podosporaceae</taxon>
        <taxon>Podospora</taxon>
    </lineage>
</organism>
<gene>
    <name evidence="3" type="ORF">B0H63DRAFT_485283</name>
</gene>
<dbReference type="EMBL" id="JAULSW010000008">
    <property type="protein sequence ID" value="KAK3372583.1"/>
    <property type="molecule type" value="Genomic_DNA"/>
</dbReference>
<accession>A0AAE0N750</accession>
<feature type="domain" description="Heterokaryon incompatibility" evidence="2">
    <location>
        <begin position="148"/>
        <end position="293"/>
    </location>
</feature>
<dbReference type="PANTHER" id="PTHR24148">
    <property type="entry name" value="ANKYRIN REPEAT DOMAIN-CONTAINING PROTEIN 39 HOMOLOG-RELATED"/>
    <property type="match status" value="1"/>
</dbReference>
<dbReference type="AlphaFoldDB" id="A0AAE0N750"/>